<proteinExistence type="predicted"/>
<dbReference type="PANTHER" id="PTHR36448">
    <property type="entry name" value="BLR7373 PROTEIN"/>
    <property type="match status" value="1"/>
</dbReference>
<dbReference type="EMBL" id="FNNU01000001">
    <property type="protein sequence ID" value="SDW25364.1"/>
    <property type="molecule type" value="Genomic_DNA"/>
</dbReference>
<dbReference type="SUPFAM" id="SSF51182">
    <property type="entry name" value="RmlC-like cupins"/>
    <property type="match status" value="1"/>
</dbReference>
<evidence type="ECO:0000313" key="1">
    <source>
        <dbReference type="EMBL" id="SDW25364.1"/>
    </source>
</evidence>
<dbReference type="CDD" id="cd02219">
    <property type="entry name" value="cupin_YjlB-like"/>
    <property type="match status" value="1"/>
</dbReference>
<protein>
    <submittedName>
        <fullName evidence="1">Uncharacterized protein YjlB</fullName>
    </submittedName>
</protein>
<dbReference type="InterPro" id="IPR011051">
    <property type="entry name" value="RmlC_Cupin_sf"/>
</dbReference>
<dbReference type="OrthoDB" id="9791759at2"/>
<reference evidence="2" key="1">
    <citation type="submission" date="2016-10" db="EMBL/GenBank/DDBJ databases">
        <authorList>
            <person name="Varghese N."/>
            <person name="Submissions S."/>
        </authorList>
    </citation>
    <scope>NUCLEOTIDE SEQUENCE [LARGE SCALE GENOMIC DNA]</scope>
    <source>
        <strain evidence="2">NRRL B-59562</strain>
    </source>
</reference>
<dbReference type="RefSeq" id="WP_090224343.1">
    <property type="nucleotide sequence ID" value="NZ_FNNU01000001.1"/>
</dbReference>
<accession>A0A1H2S2L5</accession>
<organism evidence="1 2">
    <name type="scientific">Pseudomonas kuykendallii</name>
    <dbReference type="NCBI Taxonomy" id="1007099"/>
    <lineage>
        <taxon>Bacteria</taxon>
        <taxon>Pseudomonadati</taxon>
        <taxon>Pseudomonadota</taxon>
        <taxon>Gammaproteobacteria</taxon>
        <taxon>Pseudomonadales</taxon>
        <taxon>Pseudomonadaceae</taxon>
        <taxon>Pseudomonas</taxon>
    </lineage>
</organism>
<evidence type="ECO:0000313" key="2">
    <source>
        <dbReference type="Proteomes" id="UP000243778"/>
    </source>
</evidence>
<dbReference type="InterPro" id="IPR014500">
    <property type="entry name" value="UCP019307_cupin"/>
</dbReference>
<dbReference type="InterPro" id="IPR014710">
    <property type="entry name" value="RmlC-like_jellyroll"/>
</dbReference>
<dbReference type="STRING" id="1007099.SAMN05216287_0514"/>
<gene>
    <name evidence="1" type="ORF">SAMN05216287_0514</name>
</gene>
<keyword evidence="2" id="KW-1185">Reference proteome</keyword>
<dbReference type="Gene3D" id="2.60.120.10">
    <property type="entry name" value="Jelly Rolls"/>
    <property type="match status" value="1"/>
</dbReference>
<dbReference type="Proteomes" id="UP000243778">
    <property type="component" value="Unassembled WGS sequence"/>
</dbReference>
<dbReference type="PANTHER" id="PTHR36448:SF2">
    <property type="entry name" value="CUPIN TYPE-1 DOMAIN-CONTAINING PROTEIN"/>
    <property type="match status" value="1"/>
</dbReference>
<dbReference type="AlphaFoldDB" id="A0A1H2S2L5"/>
<sequence>MPSTAPRPETLHFASDGRTPNSPLPVLIYRRLPLGQDALAERFEGLFASHLWPPRWRASVFDYQHYHADTHEALGVASGWARLLLGGESGTEVEVRAGDALVLPAGTGHCRLQASEDFLVVGAYPPECDFDLQRPDAATHDAHRARIARVAPPLTDPVAGSQGRLVGLWRPPH</sequence>
<name>A0A1H2S2L5_9PSED</name>
<dbReference type="PIRSF" id="PIRSF019307">
    <property type="entry name" value="UCP019307"/>
    <property type="match status" value="1"/>
</dbReference>
<dbReference type="InterPro" id="IPR047121">
    <property type="entry name" value="YjiB-like"/>
</dbReference>